<feature type="transmembrane region" description="Helical" evidence="1">
    <location>
        <begin position="173"/>
        <end position="193"/>
    </location>
</feature>
<comment type="caution">
    <text evidence="2">The sequence shown here is derived from an EMBL/GenBank/DDBJ whole genome shotgun (WGS) entry which is preliminary data.</text>
</comment>
<dbReference type="OrthoDB" id="3261041at2"/>
<evidence type="ECO:0000313" key="3">
    <source>
        <dbReference type="Proteomes" id="UP000309893"/>
    </source>
</evidence>
<gene>
    <name evidence="2" type="ORF">E5344_00095</name>
</gene>
<feature type="transmembrane region" description="Helical" evidence="1">
    <location>
        <begin position="21"/>
        <end position="51"/>
    </location>
</feature>
<proteinExistence type="predicted"/>
<dbReference type="RefSeq" id="WP_135948327.1">
    <property type="nucleotide sequence ID" value="NZ_SRYO01000001.1"/>
</dbReference>
<feature type="transmembrane region" description="Helical" evidence="1">
    <location>
        <begin position="136"/>
        <end position="161"/>
    </location>
</feature>
<organism evidence="2 3">
    <name type="scientific">Microbacterium laevaniformans</name>
    <dbReference type="NCBI Taxonomy" id="36807"/>
    <lineage>
        <taxon>Bacteria</taxon>
        <taxon>Bacillati</taxon>
        <taxon>Actinomycetota</taxon>
        <taxon>Actinomycetes</taxon>
        <taxon>Micrococcales</taxon>
        <taxon>Microbacteriaceae</taxon>
        <taxon>Microbacterium</taxon>
    </lineage>
</organism>
<sequence length="526" mass="53654">MVATVLRLRYRILGNTLARRPWQLVGFCFGILWALGILTSVVAGLVAVAVFQSLDGARAVAIIGGSALLLGWVLGPVLVTGMDTTVDADKLAPFPLSTRQIMLALTATGLTGIPGIATSIAALATLALWFRWPLAAGTALVCVALAVLTCVVASRLVSALSRGVGGNRRGREFIGTIVLVLLIMAGPIVTGTLALTSTAGVRERIPQIAGVLGWTPIGAAWAVPADVAAGQWAAAAARLLIAVATLGVLWLLWARALRGAVTAPRQRSAKVARSGALGLFGRMPTGGVGATWARSLTAWLRDPRYLRQLLIVPLFPLLFAFTGGIDGFMFSSSAVLVALVLCLAGYSDVSYDGTAFASVLATGIRGRDDRLGRMLGAASIGIPLIVLLAVVTTAVGGRLGHLPGILGASLGLVLGGYGVSAVSSALLVTPVAAPGDSPFKSVPGQTFLTGLLVFVVMGACLVIGAPAIAFAVAGFITGAAVWGWVALVVGIVVGGGAAALGVWLGGRTLDRTGPDLLQRIKAFPTT</sequence>
<feature type="transmembrane region" description="Helical" evidence="1">
    <location>
        <begin position="57"/>
        <end position="80"/>
    </location>
</feature>
<dbReference type="Proteomes" id="UP000309893">
    <property type="component" value="Unassembled WGS sequence"/>
</dbReference>
<feature type="transmembrane region" description="Helical" evidence="1">
    <location>
        <begin position="101"/>
        <end position="130"/>
    </location>
</feature>
<evidence type="ECO:0008006" key="4">
    <source>
        <dbReference type="Google" id="ProtNLM"/>
    </source>
</evidence>
<reference evidence="2 3" key="1">
    <citation type="submission" date="2019-04" db="EMBL/GenBank/DDBJ databases">
        <title>Microbes associate with the intestines of laboratory mice.</title>
        <authorList>
            <person name="Navarre W."/>
            <person name="Wong E."/>
            <person name="Huang K."/>
            <person name="Tropini C."/>
            <person name="Ng K."/>
            <person name="Yu B."/>
        </authorList>
    </citation>
    <scope>NUCLEOTIDE SEQUENCE [LARGE SCALE GENOMIC DNA]</scope>
    <source>
        <strain evidence="2 3">NM46_B2-13</strain>
    </source>
</reference>
<name>A0A4S2DB32_9MICO</name>
<keyword evidence="1" id="KW-1133">Transmembrane helix</keyword>
<keyword evidence="1" id="KW-0812">Transmembrane</keyword>
<feature type="transmembrane region" description="Helical" evidence="1">
    <location>
        <begin position="305"/>
        <end position="322"/>
    </location>
</feature>
<dbReference type="EMBL" id="SRYO01000001">
    <property type="protein sequence ID" value="TGY39048.1"/>
    <property type="molecule type" value="Genomic_DNA"/>
</dbReference>
<keyword evidence="1" id="KW-0472">Membrane</keyword>
<protein>
    <recommendedName>
        <fullName evidence="4">Transporter</fullName>
    </recommendedName>
</protein>
<evidence type="ECO:0000256" key="1">
    <source>
        <dbReference type="SAM" id="Phobius"/>
    </source>
</evidence>
<feature type="transmembrane region" description="Helical" evidence="1">
    <location>
        <begin position="205"/>
        <end position="223"/>
    </location>
</feature>
<dbReference type="AlphaFoldDB" id="A0A4S2DB32"/>
<feature type="transmembrane region" description="Helical" evidence="1">
    <location>
        <begin position="235"/>
        <end position="254"/>
    </location>
</feature>
<accession>A0A4S2DB32</accession>
<evidence type="ECO:0000313" key="2">
    <source>
        <dbReference type="EMBL" id="TGY39048.1"/>
    </source>
</evidence>
<feature type="transmembrane region" description="Helical" evidence="1">
    <location>
        <begin position="375"/>
        <end position="399"/>
    </location>
</feature>
<feature type="transmembrane region" description="Helical" evidence="1">
    <location>
        <begin position="482"/>
        <end position="504"/>
    </location>
</feature>
<feature type="transmembrane region" description="Helical" evidence="1">
    <location>
        <begin position="405"/>
        <end position="428"/>
    </location>
</feature>
<feature type="transmembrane region" description="Helical" evidence="1">
    <location>
        <begin position="448"/>
        <end position="476"/>
    </location>
</feature>